<dbReference type="RefSeq" id="WP_102766853.1">
    <property type="nucleotide sequence ID" value="NZ_CP124551.1"/>
</dbReference>
<dbReference type="PANTHER" id="PTHR23402">
    <property type="entry name" value="PROTEASE FAMILY C15 PYROGLUTAMYL-PEPTIDASE I-RELATED"/>
    <property type="match status" value="1"/>
</dbReference>
<comment type="catalytic activity">
    <reaction evidence="1 9 10">
        <text>Release of an N-terminal pyroglutamyl group from a polypeptide, the second amino acid generally not being Pro.</text>
        <dbReference type="EC" id="3.4.19.3"/>
    </reaction>
</comment>
<name>A0A2N8KU28_9BURK</name>
<dbReference type="AlphaFoldDB" id="A0A2N8KU28"/>
<protein>
    <recommendedName>
        <fullName evidence="9">Pyrrolidone-carboxylate peptidase</fullName>
        <ecNumber evidence="9">3.4.19.3</ecNumber>
    </recommendedName>
    <alternativeName>
        <fullName evidence="9">5-oxoprolyl-peptidase</fullName>
    </alternativeName>
    <alternativeName>
        <fullName evidence="9">Pyroglutamyl-peptidase I</fullName>
        <shortName evidence="9">PGP-I</shortName>
        <shortName evidence="9">Pyrase</shortName>
    </alternativeName>
</protein>
<dbReference type="OrthoDB" id="9779738at2"/>
<keyword evidence="7 9" id="KW-0378">Hydrolase</keyword>
<dbReference type="InterPro" id="IPR036440">
    <property type="entry name" value="Peptidase_C15-like_sf"/>
</dbReference>
<dbReference type="NCBIfam" id="NF009676">
    <property type="entry name" value="PRK13197.1"/>
    <property type="match status" value="1"/>
</dbReference>
<evidence type="ECO:0000313" key="12">
    <source>
        <dbReference type="EMBL" id="PND36930.1"/>
    </source>
</evidence>
<evidence type="ECO:0000256" key="2">
    <source>
        <dbReference type="ARBA" id="ARBA00002280"/>
    </source>
</evidence>
<feature type="active site" evidence="9 10">
    <location>
        <position position="87"/>
    </location>
</feature>
<dbReference type="InterPro" id="IPR033694">
    <property type="entry name" value="PGPEP1_Cys_AS"/>
</dbReference>
<dbReference type="HAMAP" id="MF_00417">
    <property type="entry name" value="Pyrrolid_peptidase"/>
    <property type="match status" value="1"/>
</dbReference>
<dbReference type="InterPro" id="IPR016125">
    <property type="entry name" value="Peptidase_C15-like"/>
</dbReference>
<accession>A0A2N8KU28</accession>
<comment type="caution">
    <text evidence="12">The sequence shown here is derived from an EMBL/GenBank/DDBJ whole genome shotgun (WGS) entry which is preliminary data.</text>
</comment>
<evidence type="ECO:0000256" key="11">
    <source>
        <dbReference type="PROSITE-ProRule" id="PRU10077"/>
    </source>
</evidence>
<dbReference type="PROSITE" id="PS01333">
    <property type="entry name" value="PYRASE_GLU"/>
    <property type="match status" value="1"/>
</dbReference>
<keyword evidence="6 9" id="KW-0645">Protease</keyword>
<keyword evidence="5 9" id="KW-0963">Cytoplasm</keyword>
<dbReference type="NCBIfam" id="TIGR00504">
    <property type="entry name" value="pyro_pdase"/>
    <property type="match status" value="1"/>
</dbReference>
<dbReference type="EC" id="3.4.19.3" evidence="9"/>
<dbReference type="SUPFAM" id="SSF53182">
    <property type="entry name" value="Pyrrolidone carboxyl peptidase (pyroglutamate aminopeptidase)"/>
    <property type="match status" value="1"/>
</dbReference>
<dbReference type="GO" id="GO:0005829">
    <property type="term" value="C:cytosol"/>
    <property type="evidence" value="ECO:0007669"/>
    <property type="project" value="InterPro"/>
</dbReference>
<proteinExistence type="inferred from homology"/>
<dbReference type="PANTHER" id="PTHR23402:SF1">
    <property type="entry name" value="PYROGLUTAMYL-PEPTIDASE I"/>
    <property type="match status" value="1"/>
</dbReference>
<evidence type="ECO:0000256" key="4">
    <source>
        <dbReference type="ARBA" id="ARBA00006641"/>
    </source>
</evidence>
<gene>
    <name evidence="9 12" type="primary">pcp</name>
    <name evidence="12" type="ORF">C1O66_04840</name>
</gene>
<dbReference type="PRINTS" id="PR00706">
    <property type="entry name" value="PYROGLUPTASE"/>
</dbReference>
<keyword evidence="13" id="KW-1185">Reference proteome</keyword>
<organism evidence="12 13">
    <name type="scientific">Kinneretia aquatilis</name>
    <dbReference type="NCBI Taxonomy" id="2070761"/>
    <lineage>
        <taxon>Bacteria</taxon>
        <taxon>Pseudomonadati</taxon>
        <taxon>Pseudomonadota</taxon>
        <taxon>Betaproteobacteria</taxon>
        <taxon>Burkholderiales</taxon>
        <taxon>Sphaerotilaceae</taxon>
        <taxon>Roseateles</taxon>
    </lineage>
</organism>
<feature type="active site" evidence="9 11">
    <location>
        <position position="150"/>
    </location>
</feature>
<evidence type="ECO:0000256" key="1">
    <source>
        <dbReference type="ARBA" id="ARBA00001770"/>
    </source>
</evidence>
<evidence type="ECO:0000256" key="7">
    <source>
        <dbReference type="ARBA" id="ARBA00022801"/>
    </source>
</evidence>
<dbReference type="Proteomes" id="UP000235916">
    <property type="component" value="Unassembled WGS sequence"/>
</dbReference>
<sequence>MPHLPPSHPCILLTGFDAFGGESINPSWLLAQTLDGALLSGHRVVSRRLPCVFGEALRELQQALDELQPSLVLALGQAAGRAELSLERVAINVDDARIPDNAGAQPIDEPVIPGAPAAYFSTLPIKAMCAALREAGVPAGVSQTAGTFVCNHVFFGLQHALAGHPVRSGFMHIPMLPEQAARHSPMPSMSLATMELGLRLALQAALHVRQDLHVSAGSIA</sequence>
<dbReference type="GO" id="GO:0006508">
    <property type="term" value="P:proteolysis"/>
    <property type="evidence" value="ECO:0007669"/>
    <property type="project" value="UniProtKB-KW"/>
</dbReference>
<comment type="function">
    <text evidence="2 9">Removes 5-oxoproline from various penultimate amino acid residues except L-proline.</text>
</comment>
<dbReference type="InterPro" id="IPR033693">
    <property type="entry name" value="PGPEP1_Glu_AS"/>
</dbReference>
<evidence type="ECO:0000256" key="9">
    <source>
        <dbReference type="HAMAP-Rule" id="MF_00417"/>
    </source>
</evidence>
<dbReference type="FunFam" id="3.40.630.20:FF:000001">
    <property type="entry name" value="Pyrrolidone-carboxylate peptidase"/>
    <property type="match status" value="1"/>
</dbReference>
<dbReference type="PIRSF" id="PIRSF015592">
    <property type="entry name" value="Prld-crbxl_pptds"/>
    <property type="match status" value="1"/>
</dbReference>
<evidence type="ECO:0000256" key="6">
    <source>
        <dbReference type="ARBA" id="ARBA00022670"/>
    </source>
</evidence>
<evidence type="ECO:0000256" key="5">
    <source>
        <dbReference type="ARBA" id="ARBA00022490"/>
    </source>
</evidence>
<comment type="subcellular location">
    <subcellularLocation>
        <location evidence="3 9">Cytoplasm</location>
    </subcellularLocation>
</comment>
<dbReference type="EMBL" id="POSP01000003">
    <property type="protein sequence ID" value="PND36930.1"/>
    <property type="molecule type" value="Genomic_DNA"/>
</dbReference>
<dbReference type="Gene3D" id="3.40.630.20">
    <property type="entry name" value="Peptidase C15, pyroglutamyl peptidase I-like"/>
    <property type="match status" value="1"/>
</dbReference>
<dbReference type="InterPro" id="IPR029762">
    <property type="entry name" value="PGP-I_bact-type"/>
</dbReference>
<dbReference type="GO" id="GO:0016920">
    <property type="term" value="F:pyroglutamyl-peptidase activity"/>
    <property type="evidence" value="ECO:0007669"/>
    <property type="project" value="UniProtKB-UniRule"/>
</dbReference>
<keyword evidence="8 9" id="KW-0788">Thiol protease</keyword>
<dbReference type="PROSITE" id="PS01334">
    <property type="entry name" value="PYRASE_CYS"/>
    <property type="match status" value="1"/>
</dbReference>
<evidence type="ECO:0000256" key="8">
    <source>
        <dbReference type="ARBA" id="ARBA00022807"/>
    </source>
</evidence>
<evidence type="ECO:0000256" key="3">
    <source>
        <dbReference type="ARBA" id="ARBA00004496"/>
    </source>
</evidence>
<comment type="similarity">
    <text evidence="4 9">Belongs to the peptidase C15 family.</text>
</comment>
<evidence type="ECO:0000256" key="10">
    <source>
        <dbReference type="PROSITE-ProRule" id="PRU10076"/>
    </source>
</evidence>
<dbReference type="InterPro" id="IPR000816">
    <property type="entry name" value="Peptidase_C15"/>
</dbReference>
<dbReference type="CDD" id="cd00501">
    <property type="entry name" value="Peptidase_C15"/>
    <property type="match status" value="1"/>
</dbReference>
<dbReference type="Pfam" id="PF01470">
    <property type="entry name" value="Peptidase_C15"/>
    <property type="match status" value="1"/>
</dbReference>
<evidence type="ECO:0000313" key="13">
    <source>
        <dbReference type="Proteomes" id="UP000235916"/>
    </source>
</evidence>
<feature type="active site" evidence="9">
    <location>
        <position position="172"/>
    </location>
</feature>
<comment type="subunit">
    <text evidence="9">Homotetramer.</text>
</comment>
<reference evidence="12 13" key="1">
    <citation type="submission" date="2018-01" db="EMBL/GenBank/DDBJ databases">
        <title>Draft genome sequence of Paucibacter aquatile CR182 isolated from freshwater of the Nakdong River.</title>
        <authorList>
            <person name="Choi A."/>
            <person name="Chung E.J."/>
        </authorList>
    </citation>
    <scope>NUCLEOTIDE SEQUENCE [LARGE SCALE GENOMIC DNA]</scope>
    <source>
        <strain evidence="12 13">CR182</strain>
    </source>
</reference>